<dbReference type="OrthoDB" id="7032972at2"/>
<dbReference type="Proteomes" id="UP000248257">
    <property type="component" value="Unassembled WGS sequence"/>
</dbReference>
<reference evidence="1 2" key="1">
    <citation type="submission" date="2017-07" db="EMBL/GenBank/DDBJ databases">
        <title>A draft genome sequence of Komagataeibacter xylinus LMG 1515.</title>
        <authorList>
            <person name="Skraban J."/>
            <person name="Cleenwerck I."/>
            <person name="Vandamme P."/>
            <person name="Trcek J."/>
        </authorList>
    </citation>
    <scope>NUCLEOTIDE SEQUENCE [LARGE SCALE GENOMIC DNA]</scope>
    <source>
        <strain evidence="1 2">LMG 1515</strain>
    </source>
</reference>
<dbReference type="EMBL" id="NKUC01000009">
    <property type="protein sequence ID" value="PYD57389.1"/>
    <property type="molecule type" value="Genomic_DNA"/>
</dbReference>
<name>A0A318PJ28_KOMXY</name>
<dbReference type="Pfam" id="PF02924">
    <property type="entry name" value="HDPD"/>
    <property type="match status" value="1"/>
</dbReference>
<evidence type="ECO:0000313" key="2">
    <source>
        <dbReference type="Proteomes" id="UP000248257"/>
    </source>
</evidence>
<dbReference type="STRING" id="1220579.GCA_001571345_01231"/>
<evidence type="ECO:0000313" key="1">
    <source>
        <dbReference type="EMBL" id="PYD57389.1"/>
    </source>
</evidence>
<proteinExistence type="predicted"/>
<dbReference type="InterPro" id="IPR004195">
    <property type="entry name" value="Head_decoration_D"/>
</dbReference>
<accession>A0A318PJ28</accession>
<gene>
    <name evidence="1" type="ORF">CFR75_06105</name>
</gene>
<protein>
    <submittedName>
        <fullName evidence="1">Head decoration protein</fullName>
    </submittedName>
</protein>
<dbReference type="Gene3D" id="2.40.300.10">
    <property type="entry name" value="Head decoration protein D"/>
    <property type="match status" value="1"/>
</dbReference>
<keyword evidence="2" id="KW-1185">Reference proteome</keyword>
<sequence length="140" mass="14121">MSGSTTVNGIWPQTPAAFDATYQPDQLIAGVYPRVTENVTLAGAQGVLVRGTVLGVVTATGKYVVSTSAATDGSQTPIAVLADTYDTAAGDVAGAGCYFSGEFNQNAVTMGTGWTAATLAAALRPANIYLKNAVTAADPT</sequence>
<organism evidence="1 2">
    <name type="scientific">Komagataeibacter xylinus</name>
    <name type="common">Gluconacetobacter xylinus</name>
    <dbReference type="NCBI Taxonomy" id="28448"/>
    <lineage>
        <taxon>Bacteria</taxon>
        <taxon>Pseudomonadati</taxon>
        <taxon>Pseudomonadota</taxon>
        <taxon>Alphaproteobacteria</taxon>
        <taxon>Acetobacterales</taxon>
        <taxon>Acetobacteraceae</taxon>
        <taxon>Komagataeibacter</taxon>
    </lineage>
</organism>
<dbReference type="RefSeq" id="WP_061273092.1">
    <property type="nucleotide sequence ID" value="NZ_CBCRXN010000003.1"/>
</dbReference>
<dbReference type="AlphaFoldDB" id="A0A318PJ28"/>
<comment type="caution">
    <text evidence="1">The sequence shown here is derived from an EMBL/GenBank/DDBJ whole genome shotgun (WGS) entry which is preliminary data.</text>
</comment>